<dbReference type="EMBL" id="AWSO01000807">
    <property type="protein sequence ID" value="ESK87318.1"/>
    <property type="molecule type" value="Genomic_DNA"/>
</dbReference>
<evidence type="ECO:0000256" key="1">
    <source>
        <dbReference type="SAM" id="SignalP"/>
    </source>
</evidence>
<feature type="chain" id="PRO_5005713951" evidence="1">
    <location>
        <begin position="17"/>
        <end position="230"/>
    </location>
</feature>
<dbReference type="AlphaFoldDB" id="V2WKF1"/>
<proteinExistence type="predicted"/>
<accession>V2WKF1</accession>
<gene>
    <name evidence="2" type="ORF">Moror_5727</name>
</gene>
<comment type="caution">
    <text evidence="2">The sequence shown here is derived from an EMBL/GenBank/DDBJ whole genome shotgun (WGS) entry which is preliminary data.</text>
</comment>
<keyword evidence="3" id="KW-1185">Reference proteome</keyword>
<name>V2WKF1_MONRO</name>
<protein>
    <submittedName>
        <fullName evidence="2">Uncharacterized protein</fullName>
    </submittedName>
</protein>
<keyword evidence="1" id="KW-0732">Signal</keyword>
<evidence type="ECO:0000313" key="3">
    <source>
        <dbReference type="Proteomes" id="UP000017559"/>
    </source>
</evidence>
<organism evidence="2 3">
    <name type="scientific">Moniliophthora roreri (strain MCA 2997)</name>
    <name type="common">Cocoa frosty pod rot fungus</name>
    <name type="synonym">Crinipellis roreri</name>
    <dbReference type="NCBI Taxonomy" id="1381753"/>
    <lineage>
        <taxon>Eukaryota</taxon>
        <taxon>Fungi</taxon>
        <taxon>Dikarya</taxon>
        <taxon>Basidiomycota</taxon>
        <taxon>Agaricomycotina</taxon>
        <taxon>Agaricomycetes</taxon>
        <taxon>Agaricomycetidae</taxon>
        <taxon>Agaricales</taxon>
        <taxon>Marasmiineae</taxon>
        <taxon>Marasmiaceae</taxon>
        <taxon>Moniliophthora</taxon>
    </lineage>
</organism>
<dbReference type="OrthoDB" id="3360032at2759"/>
<dbReference type="HOGENOM" id="CLU_099928_0_0_1"/>
<dbReference type="KEGG" id="mrr:Moror_5727"/>
<feature type="signal peptide" evidence="1">
    <location>
        <begin position="1"/>
        <end position="16"/>
    </location>
</feature>
<dbReference type="STRING" id="1381753.V2WKF1"/>
<sequence>MLRVFISLILTSLCIGNTEIVNFDAYSANDADVLVSNAWSSFNLRTSEQHAEIIPAPLNTPLAAVCSSPEDLVSTVPSCPNEIWFKLNLDDDEWRTFSKFTFRVSWAASYPVDFAISILDPEAVAARFPTNSSQKDSPSTTRTKYARVRSVDIGVAARSNGHHGAPKVPFIVSVEPLHFGFVPESVIPLLQAFVPLLIGLLWAVPKVLRYVGSVADEARKEVYDARSKKK</sequence>
<reference evidence="2 3" key="1">
    <citation type="journal article" date="2014" name="BMC Genomics">
        <title>Genome and secretome analysis of the hemibiotrophic fungal pathogen, Moniliophthora roreri, which causes frosty pod rot disease of cacao: mechanisms of the biotrophic and necrotrophic phases.</title>
        <authorList>
            <person name="Meinhardt L.W."/>
            <person name="Costa G.G.L."/>
            <person name="Thomazella D.P.T."/>
            <person name="Teixeira P.J.P.L."/>
            <person name="Carazzolle M.F."/>
            <person name="Schuster S.C."/>
            <person name="Carlson J.E."/>
            <person name="Guiltinan M.J."/>
            <person name="Mieczkowski P."/>
            <person name="Farmer A."/>
            <person name="Ramaraj T."/>
            <person name="Crozier J."/>
            <person name="Davis R.E."/>
            <person name="Shao J."/>
            <person name="Melnick R.L."/>
            <person name="Pereira G.A.G."/>
            <person name="Bailey B.A."/>
        </authorList>
    </citation>
    <scope>NUCLEOTIDE SEQUENCE [LARGE SCALE GENOMIC DNA]</scope>
    <source>
        <strain evidence="2 3">MCA 2997</strain>
    </source>
</reference>
<evidence type="ECO:0000313" key="2">
    <source>
        <dbReference type="EMBL" id="ESK87318.1"/>
    </source>
</evidence>
<dbReference type="Proteomes" id="UP000017559">
    <property type="component" value="Unassembled WGS sequence"/>
</dbReference>